<dbReference type="AlphaFoldDB" id="A0A238LJ22"/>
<feature type="transmembrane region" description="Helical" evidence="1">
    <location>
        <begin position="191"/>
        <end position="211"/>
    </location>
</feature>
<dbReference type="EMBL" id="FXZK01000011">
    <property type="protein sequence ID" value="SMY09651.1"/>
    <property type="molecule type" value="Genomic_DNA"/>
</dbReference>
<feature type="transmembrane region" description="Helical" evidence="1">
    <location>
        <begin position="73"/>
        <end position="91"/>
    </location>
</feature>
<name>A0A238LJ22_9RHOB</name>
<evidence type="ECO:0000313" key="2">
    <source>
        <dbReference type="EMBL" id="SMY09651.1"/>
    </source>
</evidence>
<feature type="transmembrane region" description="Helical" evidence="1">
    <location>
        <begin position="122"/>
        <end position="141"/>
    </location>
</feature>
<keyword evidence="1" id="KW-1133">Transmembrane helix</keyword>
<feature type="transmembrane region" description="Helical" evidence="1">
    <location>
        <begin position="287"/>
        <end position="307"/>
    </location>
</feature>
<dbReference type="Proteomes" id="UP000201613">
    <property type="component" value="Unassembled WGS sequence"/>
</dbReference>
<feature type="transmembrane region" description="Helical" evidence="1">
    <location>
        <begin position="147"/>
        <end position="179"/>
    </location>
</feature>
<feature type="transmembrane region" description="Helical" evidence="1">
    <location>
        <begin position="48"/>
        <end position="66"/>
    </location>
</feature>
<evidence type="ECO:0000256" key="1">
    <source>
        <dbReference type="SAM" id="Phobius"/>
    </source>
</evidence>
<proteinExistence type="predicted"/>
<reference evidence="2 3" key="1">
    <citation type="submission" date="2017-05" db="EMBL/GenBank/DDBJ databases">
        <authorList>
            <person name="Song R."/>
            <person name="Chenine A.L."/>
            <person name="Ruprecht R.M."/>
        </authorList>
    </citation>
    <scope>NUCLEOTIDE SEQUENCE [LARGE SCALE GENOMIC DNA]</scope>
    <source>
        <strain evidence="2 3">CECT 8899</strain>
    </source>
</reference>
<sequence>MRALSFGMMIAFGLGWLATVAAEAALPILLAEMPGVAGPAASTVLDWAGTQTLSAMALSAAAYLCYAGPGGRGWGALALLAILPLLALAVVQFDPRIVVRLQSAIGPLFDAVRAVQPNLRLGLFAGVSMVGASHLIAGGVWGPRAVALAVLASLVLLVIGPGTNGAVVLALPALVLLAQAAMRMAEHDHPAAPYILTGAACVITGVGLVIAGDSPRQDIRAGFVLLPLFAALAHRMRPRLPAAVLWLHALLIAAGLAYLAPGLAQFGDVRPATSFAEIAAVVRRAEALRTGVGLMLAFLALLGLVAFRLRRDRSAPPLPEARD</sequence>
<feature type="transmembrane region" description="Helical" evidence="1">
    <location>
        <begin position="245"/>
        <end position="267"/>
    </location>
</feature>
<organism evidence="2 3">
    <name type="scientific">Flavimaricola marinus</name>
    <dbReference type="NCBI Taxonomy" id="1819565"/>
    <lineage>
        <taxon>Bacteria</taxon>
        <taxon>Pseudomonadati</taxon>
        <taxon>Pseudomonadota</taxon>
        <taxon>Alphaproteobacteria</taxon>
        <taxon>Rhodobacterales</taxon>
        <taxon>Paracoccaceae</taxon>
        <taxon>Flavimaricola</taxon>
    </lineage>
</organism>
<keyword evidence="1" id="KW-0812">Transmembrane</keyword>
<gene>
    <name evidence="2" type="ORF">LOM8899_03823</name>
</gene>
<accession>A0A238LJ22</accession>
<keyword evidence="1" id="KW-0472">Membrane</keyword>
<protein>
    <submittedName>
        <fullName evidence="2">Uncharacterized protein</fullName>
    </submittedName>
</protein>
<keyword evidence="3" id="KW-1185">Reference proteome</keyword>
<dbReference type="RefSeq" id="WP_093993832.1">
    <property type="nucleotide sequence ID" value="NZ_FXZK01000011.1"/>
</dbReference>
<evidence type="ECO:0000313" key="3">
    <source>
        <dbReference type="Proteomes" id="UP000201613"/>
    </source>
</evidence>